<dbReference type="PANTHER" id="PTHR22936">
    <property type="entry name" value="RHOMBOID-RELATED"/>
    <property type="match status" value="1"/>
</dbReference>
<keyword evidence="7 10" id="KW-0720">Serine protease</keyword>
<evidence type="ECO:0000256" key="2">
    <source>
        <dbReference type="ARBA" id="ARBA00004141"/>
    </source>
</evidence>
<evidence type="ECO:0000256" key="6">
    <source>
        <dbReference type="ARBA" id="ARBA00022801"/>
    </source>
</evidence>
<dbReference type="SUPFAM" id="SSF144091">
    <property type="entry name" value="Rhomboid-like"/>
    <property type="match status" value="1"/>
</dbReference>
<evidence type="ECO:0000256" key="9">
    <source>
        <dbReference type="ARBA" id="ARBA00023136"/>
    </source>
</evidence>
<evidence type="ECO:0000313" key="13">
    <source>
        <dbReference type="Proteomes" id="UP000634136"/>
    </source>
</evidence>
<dbReference type="InterPro" id="IPR035952">
    <property type="entry name" value="Rhomboid-like_sf"/>
</dbReference>
<dbReference type="OrthoDB" id="418595at2759"/>
<dbReference type="GO" id="GO:0006508">
    <property type="term" value="P:proteolysis"/>
    <property type="evidence" value="ECO:0007669"/>
    <property type="project" value="UniProtKB-KW"/>
</dbReference>
<feature type="transmembrane region" description="Helical" evidence="10">
    <location>
        <begin position="119"/>
        <end position="140"/>
    </location>
</feature>
<feature type="transmembrane region" description="Helical" evidence="10">
    <location>
        <begin position="210"/>
        <end position="227"/>
    </location>
</feature>
<dbReference type="EC" id="3.4.21.105" evidence="10"/>
<proteinExistence type="inferred from homology"/>
<feature type="transmembrane region" description="Helical" evidence="10">
    <location>
        <begin position="280"/>
        <end position="303"/>
    </location>
</feature>
<dbReference type="EMBL" id="JAAIUW010000001">
    <property type="protein sequence ID" value="KAF7843269.1"/>
    <property type="molecule type" value="Genomic_DNA"/>
</dbReference>
<comment type="caution">
    <text evidence="12">The sequence shown here is derived from an EMBL/GenBank/DDBJ whole genome shotgun (WGS) entry which is preliminary data.</text>
</comment>
<comment type="similarity">
    <text evidence="3 10">Belongs to the peptidase S54 family.</text>
</comment>
<keyword evidence="5 10" id="KW-0812">Transmembrane</keyword>
<feature type="transmembrane region" description="Helical" evidence="10">
    <location>
        <begin position="233"/>
        <end position="251"/>
    </location>
</feature>
<keyword evidence="8 10" id="KW-1133">Transmembrane helix</keyword>
<reference evidence="12" key="1">
    <citation type="submission" date="2020-09" db="EMBL/GenBank/DDBJ databases">
        <title>Genome-Enabled Discovery of Anthraquinone Biosynthesis in Senna tora.</title>
        <authorList>
            <person name="Kang S.-H."/>
            <person name="Pandey R.P."/>
            <person name="Lee C.-M."/>
            <person name="Sim J.-S."/>
            <person name="Jeong J.-T."/>
            <person name="Choi B.-S."/>
            <person name="Jung M."/>
            <person name="Ginzburg D."/>
            <person name="Zhao K."/>
            <person name="Won S.Y."/>
            <person name="Oh T.-J."/>
            <person name="Yu Y."/>
            <person name="Kim N.-H."/>
            <person name="Lee O.R."/>
            <person name="Lee T.-H."/>
            <person name="Bashyal P."/>
            <person name="Kim T.-S."/>
            <person name="Lee W.-H."/>
            <person name="Kawkins C."/>
            <person name="Kim C.-K."/>
            <person name="Kim J.S."/>
            <person name="Ahn B.O."/>
            <person name="Rhee S.Y."/>
            <person name="Sohng J.K."/>
        </authorList>
    </citation>
    <scope>NUCLEOTIDE SEQUENCE</scope>
    <source>
        <tissue evidence="12">Leaf</tissue>
    </source>
</reference>
<dbReference type="FunFam" id="1.20.1540.10:FF:000019">
    <property type="entry name" value="RHOMBOID-like protein"/>
    <property type="match status" value="1"/>
</dbReference>
<comment type="subcellular location">
    <subcellularLocation>
        <location evidence="2 10">Membrane</location>
        <topology evidence="2 10">Multi-pass membrane protein</topology>
    </subcellularLocation>
</comment>
<dbReference type="PANTHER" id="PTHR22936:SF87">
    <property type="entry name" value="RHOMBOID-LIKE PROTEIN 5"/>
    <property type="match status" value="1"/>
</dbReference>
<evidence type="ECO:0000256" key="8">
    <source>
        <dbReference type="ARBA" id="ARBA00022989"/>
    </source>
</evidence>
<keyword evidence="6 10" id="KW-0378">Hydrolase</keyword>
<comment type="catalytic activity">
    <reaction evidence="1 10">
        <text>Cleaves type-1 transmembrane domains using a catalytic dyad composed of serine and histidine that are contributed by different transmembrane domains.</text>
        <dbReference type="EC" id="3.4.21.105"/>
    </reaction>
</comment>
<keyword evidence="9 10" id="KW-0472">Membrane</keyword>
<comment type="function">
    <text evidence="10">Serine protease involved in intramembrane proteolysis.</text>
</comment>
<evidence type="ECO:0000256" key="1">
    <source>
        <dbReference type="ARBA" id="ARBA00000156"/>
    </source>
</evidence>
<feature type="transmembrane region" description="Helical" evidence="10">
    <location>
        <begin position="33"/>
        <end position="54"/>
    </location>
</feature>
<gene>
    <name evidence="12" type="ORF">G2W53_000174</name>
</gene>
<evidence type="ECO:0000313" key="12">
    <source>
        <dbReference type="EMBL" id="KAF7843269.1"/>
    </source>
</evidence>
<protein>
    <recommendedName>
        <fullName evidence="10">RHOMBOID-like protein</fullName>
        <ecNumber evidence="10">3.4.21.105</ecNumber>
    </recommendedName>
</protein>
<evidence type="ECO:0000256" key="3">
    <source>
        <dbReference type="ARBA" id="ARBA00009045"/>
    </source>
</evidence>
<feature type="domain" description="Peptidase S54 rhomboid" evidence="11">
    <location>
        <begin position="110"/>
        <end position="251"/>
    </location>
</feature>
<dbReference type="InterPro" id="IPR022764">
    <property type="entry name" value="Peptidase_S54_rhomboid_dom"/>
</dbReference>
<feature type="transmembrane region" description="Helical" evidence="10">
    <location>
        <begin position="147"/>
        <end position="166"/>
    </location>
</feature>
<dbReference type="Proteomes" id="UP000634136">
    <property type="component" value="Unassembled WGS sequence"/>
</dbReference>
<dbReference type="GO" id="GO:0004252">
    <property type="term" value="F:serine-type endopeptidase activity"/>
    <property type="evidence" value="ECO:0007669"/>
    <property type="project" value="InterPro"/>
</dbReference>
<evidence type="ECO:0000256" key="7">
    <source>
        <dbReference type="ARBA" id="ARBA00022825"/>
    </source>
</evidence>
<dbReference type="Pfam" id="PF01694">
    <property type="entry name" value="Rhomboid"/>
    <property type="match status" value="1"/>
</dbReference>
<dbReference type="AlphaFoldDB" id="A0A835CI80"/>
<keyword evidence="13" id="KW-1185">Reference proteome</keyword>
<evidence type="ECO:0000259" key="11">
    <source>
        <dbReference type="Pfam" id="PF01694"/>
    </source>
</evidence>
<dbReference type="InterPro" id="IPR002610">
    <property type="entry name" value="Peptidase_S54_rhomboid-like"/>
</dbReference>
<dbReference type="Gene3D" id="1.20.1540.10">
    <property type="entry name" value="Rhomboid-like"/>
    <property type="match status" value="1"/>
</dbReference>
<evidence type="ECO:0000256" key="5">
    <source>
        <dbReference type="ARBA" id="ARBA00022692"/>
    </source>
</evidence>
<sequence length="320" mass="35633">MGRHSHAGTPPTAYYPPMHPTPPRFIPPPPRHWTPWLVPLIFLANSAIFVYTMYLNDCPSLISPPDQCIYSRRLHRFSFQPLSENPFLGPRSDTLRELGALDKELVLNEGEGWRFVTSMFLHAGVIHLLLNMFSLLVTGVRLERETGFWRIGVLYMLAGFGGGLLSMMHMKTMEDPSISVGASGALFGLLGSMLSELLTNWSIYTDKCSTLFNLVIVIALNLAIGFLPGVDNSAHIGGFISGFLLGFVLLMRPQYGYVSRKDIPPGYHAKHKAKHTICQYTCFVIALILAIAGYAYALANIYLKLPEKYGLPRSFPELIA</sequence>
<accession>A0A835CI80</accession>
<name>A0A835CI80_9FABA</name>
<feature type="transmembrane region" description="Helical" evidence="10">
    <location>
        <begin position="178"/>
        <end position="198"/>
    </location>
</feature>
<organism evidence="12 13">
    <name type="scientific">Senna tora</name>
    <dbReference type="NCBI Taxonomy" id="362788"/>
    <lineage>
        <taxon>Eukaryota</taxon>
        <taxon>Viridiplantae</taxon>
        <taxon>Streptophyta</taxon>
        <taxon>Embryophyta</taxon>
        <taxon>Tracheophyta</taxon>
        <taxon>Spermatophyta</taxon>
        <taxon>Magnoliopsida</taxon>
        <taxon>eudicotyledons</taxon>
        <taxon>Gunneridae</taxon>
        <taxon>Pentapetalae</taxon>
        <taxon>rosids</taxon>
        <taxon>fabids</taxon>
        <taxon>Fabales</taxon>
        <taxon>Fabaceae</taxon>
        <taxon>Caesalpinioideae</taxon>
        <taxon>Cassia clade</taxon>
        <taxon>Senna</taxon>
    </lineage>
</organism>
<dbReference type="GO" id="GO:0005794">
    <property type="term" value="C:Golgi apparatus"/>
    <property type="evidence" value="ECO:0007669"/>
    <property type="project" value="UniProtKB-ARBA"/>
</dbReference>
<evidence type="ECO:0000256" key="10">
    <source>
        <dbReference type="RuleBase" id="RU362115"/>
    </source>
</evidence>
<keyword evidence="4 10" id="KW-0645">Protease</keyword>
<dbReference type="GO" id="GO:0016020">
    <property type="term" value="C:membrane"/>
    <property type="evidence" value="ECO:0007669"/>
    <property type="project" value="UniProtKB-SubCell"/>
</dbReference>
<evidence type="ECO:0000256" key="4">
    <source>
        <dbReference type="ARBA" id="ARBA00022670"/>
    </source>
</evidence>